<dbReference type="InterPro" id="IPR011032">
    <property type="entry name" value="GroES-like_sf"/>
</dbReference>
<dbReference type="InterPro" id="IPR036291">
    <property type="entry name" value="NAD(P)-bd_dom_sf"/>
</dbReference>
<dbReference type="Pfam" id="PF13602">
    <property type="entry name" value="ADH_zinc_N_2"/>
    <property type="match status" value="1"/>
</dbReference>
<dbReference type="InterPro" id="IPR052585">
    <property type="entry name" value="Lipid_raft_assoc_Zn_ADH"/>
</dbReference>
<proteinExistence type="predicted"/>
<dbReference type="SUPFAM" id="SSF51735">
    <property type="entry name" value="NAD(P)-binding Rossmann-fold domains"/>
    <property type="match status" value="1"/>
</dbReference>
<protein>
    <submittedName>
        <fullName evidence="3">NADP-dependent oxidoreductase</fullName>
    </submittedName>
</protein>
<accession>A0A365PBM4</accession>
<dbReference type="SMART" id="SM00829">
    <property type="entry name" value="PKS_ER"/>
    <property type="match status" value="1"/>
</dbReference>
<sequence>MTVSTSTVRAVGVTTYGGPDALQIVDVPAQELGPTDVRVRVTAATINPTDTYTRNGSRSKTGTPRGAADVPGMDIAGTLVEIGENAQTSLSVGDRVMGIVVPRDEHGAYREDIVLSAQSIAAAPRDADDVAASTLPMNGLTARRALDLLGLKPGEVLAVTGAAGSTGGYVVQLAKHAGLIVVADASEADEELVRSLGADQIVRRGDGVADRILELYPDGVDGLFDGAVQDAAVLPAVTTGGGVATVRWYQGDGSRDLKVHAVSVADMAEEQGKLDELRQLAEDGVVTLRVADSYAPEDAWRAHERLEAGGTRGRLVIDFTR</sequence>
<evidence type="ECO:0000313" key="4">
    <source>
        <dbReference type="Proteomes" id="UP000252187"/>
    </source>
</evidence>
<dbReference type="PANTHER" id="PTHR43482:SF1">
    <property type="entry name" value="PROTEIN AST1-RELATED"/>
    <property type="match status" value="1"/>
</dbReference>
<organism evidence="3 4">
    <name type="scientific">Dietzia maris</name>
    <dbReference type="NCBI Taxonomy" id="37915"/>
    <lineage>
        <taxon>Bacteria</taxon>
        <taxon>Bacillati</taxon>
        <taxon>Actinomycetota</taxon>
        <taxon>Actinomycetes</taxon>
        <taxon>Mycobacteriales</taxon>
        <taxon>Dietziaceae</taxon>
        <taxon>Dietzia</taxon>
    </lineage>
</organism>
<feature type="region of interest" description="Disordered" evidence="1">
    <location>
        <begin position="49"/>
        <end position="70"/>
    </location>
</feature>
<feature type="domain" description="Enoyl reductase (ER)" evidence="2">
    <location>
        <begin position="17"/>
        <end position="317"/>
    </location>
</feature>
<dbReference type="Gene3D" id="3.40.50.720">
    <property type="entry name" value="NAD(P)-binding Rossmann-like Domain"/>
    <property type="match status" value="1"/>
</dbReference>
<reference evidence="3 4" key="1">
    <citation type="submission" date="2018-06" db="EMBL/GenBank/DDBJ databases">
        <title>Whole genome sequencing of four bacterial strains from South Shetland trench revealing bio-synthetic gene clusters.</title>
        <authorList>
            <person name="Abdel-Mageed W.M."/>
            <person name="Lehri B."/>
            <person name="Jarmusch S.A."/>
            <person name="Miranda K."/>
            <person name="Goodfellow M."/>
            <person name="Jaspars M."/>
            <person name="Karlyshev A.V."/>
        </authorList>
    </citation>
    <scope>NUCLEOTIDE SEQUENCE [LARGE SCALE GENOMIC DNA]</scope>
    <source>
        <strain evidence="3 4">SST1</strain>
    </source>
</reference>
<dbReference type="InterPro" id="IPR020843">
    <property type="entry name" value="ER"/>
</dbReference>
<dbReference type="AlphaFoldDB" id="A0A365PBM4"/>
<gene>
    <name evidence="3" type="ORF">DQ226_06065</name>
</gene>
<dbReference type="EMBL" id="QNTT01000011">
    <property type="protein sequence ID" value="RBA37904.1"/>
    <property type="molecule type" value="Genomic_DNA"/>
</dbReference>
<comment type="caution">
    <text evidence="3">The sequence shown here is derived from an EMBL/GenBank/DDBJ whole genome shotgun (WGS) entry which is preliminary data.</text>
</comment>
<dbReference type="GO" id="GO:0016491">
    <property type="term" value="F:oxidoreductase activity"/>
    <property type="evidence" value="ECO:0007669"/>
    <property type="project" value="InterPro"/>
</dbReference>
<evidence type="ECO:0000313" key="3">
    <source>
        <dbReference type="EMBL" id="RBA37904.1"/>
    </source>
</evidence>
<dbReference type="SUPFAM" id="SSF50129">
    <property type="entry name" value="GroES-like"/>
    <property type="match status" value="1"/>
</dbReference>
<feature type="compositionally biased region" description="Polar residues" evidence="1">
    <location>
        <begin position="49"/>
        <end position="62"/>
    </location>
</feature>
<evidence type="ECO:0000256" key="1">
    <source>
        <dbReference type="SAM" id="MobiDB-lite"/>
    </source>
</evidence>
<dbReference type="InterPro" id="IPR013154">
    <property type="entry name" value="ADH-like_N"/>
</dbReference>
<dbReference type="Proteomes" id="UP000252187">
    <property type="component" value="Unassembled WGS sequence"/>
</dbReference>
<dbReference type="CDD" id="cd05289">
    <property type="entry name" value="MDR_like_2"/>
    <property type="match status" value="1"/>
</dbReference>
<dbReference type="Pfam" id="PF08240">
    <property type="entry name" value="ADH_N"/>
    <property type="match status" value="1"/>
</dbReference>
<evidence type="ECO:0000259" key="2">
    <source>
        <dbReference type="SMART" id="SM00829"/>
    </source>
</evidence>
<name>A0A365PBM4_9ACTN</name>
<dbReference type="Gene3D" id="3.90.180.10">
    <property type="entry name" value="Medium-chain alcohol dehydrogenases, catalytic domain"/>
    <property type="match status" value="1"/>
</dbReference>
<dbReference type="PANTHER" id="PTHR43482">
    <property type="entry name" value="PROTEIN AST1-RELATED"/>
    <property type="match status" value="1"/>
</dbReference>